<proteinExistence type="inferred from homology"/>
<evidence type="ECO:0000259" key="9">
    <source>
        <dbReference type="Pfam" id="PF05010"/>
    </source>
</evidence>
<dbReference type="GO" id="GO:0021987">
    <property type="term" value="P:cerebral cortex development"/>
    <property type="evidence" value="ECO:0007669"/>
    <property type="project" value="TreeGrafter"/>
</dbReference>
<feature type="compositionally biased region" description="Polar residues" evidence="8">
    <location>
        <begin position="195"/>
        <end position="207"/>
    </location>
</feature>
<dbReference type="Proteomes" id="UP000646548">
    <property type="component" value="Unassembled WGS sequence"/>
</dbReference>
<dbReference type="GO" id="GO:0007052">
    <property type="term" value="P:mitotic spindle organization"/>
    <property type="evidence" value="ECO:0007669"/>
    <property type="project" value="InterPro"/>
</dbReference>
<comment type="subcellular location">
    <subcellularLocation>
        <location evidence="1">Cytoplasm</location>
        <location evidence="1">Cytoskeleton</location>
    </subcellularLocation>
</comment>
<dbReference type="EMBL" id="WKFB01000268">
    <property type="protein sequence ID" value="KAF6728997.1"/>
    <property type="molecule type" value="Genomic_DNA"/>
</dbReference>
<feature type="compositionally biased region" description="Polar residues" evidence="8">
    <location>
        <begin position="229"/>
        <end position="241"/>
    </location>
</feature>
<evidence type="ECO:0000256" key="3">
    <source>
        <dbReference type="ARBA" id="ARBA00022490"/>
    </source>
</evidence>
<protein>
    <submittedName>
        <fullName evidence="10">Transforming acidic coiled-coil-containing protein 1</fullName>
    </submittedName>
</protein>
<evidence type="ECO:0000256" key="4">
    <source>
        <dbReference type="ARBA" id="ARBA00022553"/>
    </source>
</evidence>
<evidence type="ECO:0000256" key="8">
    <source>
        <dbReference type="SAM" id="MobiDB-lite"/>
    </source>
</evidence>
<evidence type="ECO:0000256" key="1">
    <source>
        <dbReference type="ARBA" id="ARBA00004245"/>
    </source>
</evidence>
<dbReference type="PANTHER" id="PTHR13924">
    <property type="entry name" value="TRANSFORMING ACIDIC COILED-COIL CONTAINING PROTEIN 1/2"/>
    <property type="match status" value="1"/>
</dbReference>
<dbReference type="AlphaFoldDB" id="A0A834CGR2"/>
<evidence type="ECO:0000256" key="7">
    <source>
        <dbReference type="SAM" id="Coils"/>
    </source>
</evidence>
<feature type="region of interest" description="Disordered" evidence="8">
    <location>
        <begin position="302"/>
        <end position="355"/>
    </location>
</feature>
<comment type="caution">
    <text evidence="10">The sequence shown here is derived from an EMBL/GenBank/DDBJ whole genome shotgun (WGS) entry which is preliminary data.</text>
</comment>
<keyword evidence="5 7" id="KW-0175">Coiled coil</keyword>
<feature type="domain" description="Transforming acidic coiled-coil-containing protein C-terminal" evidence="9">
    <location>
        <begin position="425"/>
        <end position="614"/>
    </location>
</feature>
<accession>A0A834CGR2</accession>
<dbReference type="FunFam" id="1.20.5.1700:FF:000001">
    <property type="entry name" value="Transforming acidic coiled-coil-containing protein 1 isoform 2"/>
    <property type="match status" value="1"/>
</dbReference>
<name>A0A834CGR2_ORYME</name>
<dbReference type="InterPro" id="IPR039915">
    <property type="entry name" value="TACC"/>
</dbReference>
<evidence type="ECO:0000256" key="6">
    <source>
        <dbReference type="ARBA" id="ARBA00023212"/>
    </source>
</evidence>
<gene>
    <name evidence="10" type="ORF">FQA47_011589</name>
</gene>
<evidence type="ECO:0000256" key="5">
    <source>
        <dbReference type="ARBA" id="ARBA00023054"/>
    </source>
</evidence>
<feature type="region of interest" description="Disordered" evidence="8">
    <location>
        <begin position="112"/>
        <end position="276"/>
    </location>
</feature>
<feature type="coiled-coil region" evidence="7">
    <location>
        <begin position="582"/>
        <end position="616"/>
    </location>
</feature>
<dbReference type="GO" id="GO:0005856">
    <property type="term" value="C:cytoskeleton"/>
    <property type="evidence" value="ECO:0007669"/>
    <property type="project" value="UniProtKB-SubCell"/>
</dbReference>
<dbReference type="Gene3D" id="1.20.5.1700">
    <property type="match status" value="1"/>
</dbReference>
<feature type="compositionally biased region" description="Polar residues" evidence="8">
    <location>
        <begin position="146"/>
        <end position="155"/>
    </location>
</feature>
<dbReference type="GO" id="GO:0005737">
    <property type="term" value="C:cytoplasm"/>
    <property type="evidence" value="ECO:0007669"/>
    <property type="project" value="TreeGrafter"/>
</dbReference>
<evidence type="ECO:0000256" key="2">
    <source>
        <dbReference type="ARBA" id="ARBA00009423"/>
    </source>
</evidence>
<sequence length="620" mass="69194">MASPSLLQRLKQTNPNLHLCRPASQTRNKNFLFPRPHTTLTRASWTIASTPSSVAGPKSRTRPPHVAQALPPGWSLSAAPCPPVRMCQAAPAEPEVMDPSSAGKPVLLEFGLDEGTASKPPPRKLGGRKTISKLATRKQRPKGSEPSETPSQPASETEPAPVDSSGPLNLDDVPIPKSGTYNFDPSQWEDPNFNPFGSNSKTNSSPLPSKGSYSFEPDSFDDSVDPFTPSRSLNSEDTSCGGSDGGKPKARQNSGDKKGRQIPKKNKDRTITNSCKVQKYEDTPSLVLDVCSQEDQEVAVQTPEITQRVHHATDEEKLASTCMMGQPAESQEEREEPKVNHAPMEKQASNDTPALDGLELKVKDLLEEKHSFSFKEDTSETSMNQKKHGVEFPDAASRPQEEVQLSEMDKAAVLTLIREEAGCSHRREIITKEIEVNEWKKKYEESRAEVMEMRKIVAAYEKTVAQMIEDEQQQKSLSCTKSVRQLTMERDQAVADLSSVERSFADLFRRYENMKEVLEGYKKNEEVLKKCAQDYLMRVRQEEQRYQTLKVHAEEKFDKAIEEIGQIRAKANAESIALNASLRKEQMKVESLEKAVLQKNQEIEELTKICDELIAKLGTN</sequence>
<feature type="compositionally biased region" description="Basic residues" evidence="8">
    <location>
        <begin position="121"/>
        <end position="141"/>
    </location>
</feature>
<reference evidence="10" key="1">
    <citation type="journal article" name="BMC Genomics">
        <title>Long-read sequencing and de novo genome assembly of marine medaka (Oryzias melastigma).</title>
        <authorList>
            <person name="Liang P."/>
            <person name="Saqib H.S.A."/>
            <person name="Ni X."/>
            <person name="Shen Y."/>
        </authorList>
    </citation>
    <scope>NUCLEOTIDE SEQUENCE</scope>
    <source>
        <strain evidence="10">Bigg-433</strain>
    </source>
</reference>
<keyword evidence="4" id="KW-0597">Phosphoprotein</keyword>
<dbReference type="Pfam" id="PF05010">
    <property type="entry name" value="TACC_C"/>
    <property type="match status" value="1"/>
</dbReference>
<dbReference type="PANTHER" id="PTHR13924:SF12">
    <property type="entry name" value="TRANSFORMING ACIDIC COILED-COIL-CONTAINING PROTEIN 1"/>
    <property type="match status" value="1"/>
</dbReference>
<comment type="similarity">
    <text evidence="2">Belongs to the TACC family.</text>
</comment>
<evidence type="ECO:0000313" key="10">
    <source>
        <dbReference type="EMBL" id="KAF6728997.1"/>
    </source>
</evidence>
<evidence type="ECO:0000313" key="11">
    <source>
        <dbReference type="Proteomes" id="UP000646548"/>
    </source>
</evidence>
<feature type="coiled-coil region" evidence="7">
    <location>
        <begin position="429"/>
        <end position="463"/>
    </location>
</feature>
<keyword evidence="3" id="KW-0963">Cytoplasm</keyword>
<dbReference type="GO" id="GO:0007097">
    <property type="term" value="P:nuclear migration"/>
    <property type="evidence" value="ECO:0007669"/>
    <property type="project" value="TreeGrafter"/>
</dbReference>
<organism evidence="10 11">
    <name type="scientific">Oryzias melastigma</name>
    <name type="common">Marine medaka</name>
    <dbReference type="NCBI Taxonomy" id="30732"/>
    <lineage>
        <taxon>Eukaryota</taxon>
        <taxon>Metazoa</taxon>
        <taxon>Chordata</taxon>
        <taxon>Craniata</taxon>
        <taxon>Vertebrata</taxon>
        <taxon>Euteleostomi</taxon>
        <taxon>Actinopterygii</taxon>
        <taxon>Neopterygii</taxon>
        <taxon>Teleostei</taxon>
        <taxon>Neoteleostei</taxon>
        <taxon>Acanthomorphata</taxon>
        <taxon>Ovalentaria</taxon>
        <taxon>Atherinomorphae</taxon>
        <taxon>Beloniformes</taxon>
        <taxon>Adrianichthyidae</taxon>
        <taxon>Oryziinae</taxon>
        <taxon>Oryzias</taxon>
    </lineage>
</organism>
<keyword evidence="6" id="KW-0206">Cytoskeleton</keyword>
<dbReference type="InterPro" id="IPR007707">
    <property type="entry name" value="TACC_C"/>
</dbReference>